<evidence type="ECO:0000256" key="1">
    <source>
        <dbReference type="SAM" id="SignalP"/>
    </source>
</evidence>
<proteinExistence type="predicted"/>
<keyword evidence="1" id="KW-0732">Signal</keyword>
<dbReference type="EMBL" id="JACYGY010000001">
    <property type="protein sequence ID" value="MBE9461686.1"/>
    <property type="molecule type" value="Genomic_DNA"/>
</dbReference>
<accession>A0ABR9W9T0</accession>
<gene>
    <name evidence="2" type="ORF">IEE83_07310</name>
</gene>
<keyword evidence="3" id="KW-1185">Reference proteome</keyword>
<dbReference type="Proteomes" id="UP000634134">
    <property type="component" value="Unassembled WGS sequence"/>
</dbReference>
<reference evidence="3" key="1">
    <citation type="submission" date="2023-07" db="EMBL/GenBank/DDBJ databases">
        <title>Dyadobacter sp. nov 'subterranea' isolated from contaminted grondwater.</title>
        <authorList>
            <person name="Szabo I."/>
            <person name="Al-Omari J."/>
            <person name="Szerdahelyi S.G."/>
            <person name="Rado J."/>
        </authorList>
    </citation>
    <scope>NUCLEOTIDE SEQUENCE [LARGE SCALE GENOMIC DNA]</scope>
    <source>
        <strain evidence="3">UP-52</strain>
    </source>
</reference>
<protein>
    <recommendedName>
        <fullName evidence="4">Lipoprotein</fullName>
    </recommendedName>
</protein>
<comment type="caution">
    <text evidence="2">The sequence shown here is derived from an EMBL/GenBank/DDBJ whole genome shotgun (WGS) entry which is preliminary data.</text>
</comment>
<evidence type="ECO:0008006" key="4">
    <source>
        <dbReference type="Google" id="ProtNLM"/>
    </source>
</evidence>
<evidence type="ECO:0000313" key="3">
    <source>
        <dbReference type="Proteomes" id="UP000634134"/>
    </source>
</evidence>
<organism evidence="2 3">
    <name type="scientific">Dyadobacter subterraneus</name>
    <dbReference type="NCBI Taxonomy" id="2773304"/>
    <lineage>
        <taxon>Bacteria</taxon>
        <taxon>Pseudomonadati</taxon>
        <taxon>Bacteroidota</taxon>
        <taxon>Cytophagia</taxon>
        <taxon>Cytophagales</taxon>
        <taxon>Spirosomataceae</taxon>
        <taxon>Dyadobacter</taxon>
    </lineage>
</organism>
<dbReference type="RefSeq" id="WP_379992958.1">
    <property type="nucleotide sequence ID" value="NZ_JBHSRU010000034.1"/>
</dbReference>
<dbReference type="PROSITE" id="PS51257">
    <property type="entry name" value="PROKAR_LIPOPROTEIN"/>
    <property type="match status" value="1"/>
</dbReference>
<feature type="signal peptide" evidence="1">
    <location>
        <begin position="1"/>
        <end position="22"/>
    </location>
</feature>
<feature type="chain" id="PRO_5047367009" description="Lipoprotein" evidence="1">
    <location>
        <begin position="23"/>
        <end position="153"/>
    </location>
</feature>
<evidence type="ECO:0000313" key="2">
    <source>
        <dbReference type="EMBL" id="MBE9461686.1"/>
    </source>
</evidence>
<name>A0ABR9W9T0_9BACT</name>
<sequence>MKTYCYILFFSCAIMLMFACNSGPTQHSAVNMKTSDKDSTFNICYSSVVKKDTVLLNALMFGDSVKGSLGYKLYEKDHSNGSLLGKMYGDTLKATCTFMVKGSESIQEVIFLKKDSLFVEGLANRKTENGKIVFADSEKLHFDGIILKQVPCK</sequence>